<reference evidence="1 2" key="1">
    <citation type="submission" date="2021-04" db="EMBL/GenBank/DDBJ databases">
        <authorList>
            <person name="Rakotoarivonina H."/>
        </authorList>
    </citation>
    <scope>NUCLEOTIDE SEQUENCE [LARGE SCALE GENOMIC DNA]</scope>
    <source>
        <strain evidence="1 2">XE</strain>
    </source>
</reference>
<dbReference type="EMBL" id="CAJRAY010000097">
    <property type="protein sequence ID" value="CAG5092758.1"/>
    <property type="molecule type" value="Genomic_DNA"/>
</dbReference>
<sequence>MYRCFAEYRIAEENRERYLALMASLKVSHPEMYLYEGTDQPGLFVEVWEAGTKEEADGIREMRLSSESPWSAVSRLASGNVHAWVFRSV</sequence>
<gene>
    <name evidence="1" type="primary">txxe 3344</name>
    <name evidence="1" type="ORF">TXXE_18685</name>
</gene>
<name>A0ABM8V8V1_THEXY</name>
<dbReference type="RefSeq" id="WP_213486671.1">
    <property type="nucleotide sequence ID" value="NZ_CAJRAY010000097.1"/>
</dbReference>
<keyword evidence="2" id="KW-1185">Reference proteome</keyword>
<comment type="caution">
    <text evidence="1">The sequence shown here is derived from an EMBL/GenBank/DDBJ whole genome shotgun (WGS) entry which is preliminary data.</text>
</comment>
<organism evidence="1 2">
    <name type="scientific">Thermobacillus xylanilyticus</name>
    <dbReference type="NCBI Taxonomy" id="76633"/>
    <lineage>
        <taxon>Bacteria</taxon>
        <taxon>Bacillati</taxon>
        <taxon>Bacillota</taxon>
        <taxon>Bacilli</taxon>
        <taxon>Bacillales</taxon>
        <taxon>Paenibacillaceae</taxon>
        <taxon>Thermobacillus</taxon>
    </lineage>
</organism>
<evidence type="ECO:0000313" key="1">
    <source>
        <dbReference type="EMBL" id="CAG5092758.1"/>
    </source>
</evidence>
<protein>
    <submittedName>
        <fullName evidence="1">Uncharacterized protein</fullName>
    </submittedName>
</protein>
<dbReference type="Proteomes" id="UP000681526">
    <property type="component" value="Unassembled WGS sequence"/>
</dbReference>
<evidence type="ECO:0000313" key="2">
    <source>
        <dbReference type="Proteomes" id="UP000681526"/>
    </source>
</evidence>
<proteinExistence type="predicted"/>
<accession>A0ABM8V8V1</accession>